<feature type="binding site" evidence="14">
    <location>
        <position position="221"/>
    </location>
    <ligand>
        <name>heme c</name>
        <dbReference type="ChEBI" id="CHEBI:61717"/>
        <label>4</label>
    </ligand>
</feature>
<reference evidence="12 13" key="1">
    <citation type="submission" date="2018-08" db="EMBL/GenBank/DDBJ databases">
        <title>Complete genome sequencing of Blastochloris tepida GI.</title>
        <authorList>
            <person name="Tsukatani Y."/>
            <person name="Mori H."/>
        </authorList>
    </citation>
    <scope>NUCLEOTIDE SEQUENCE [LARGE SCALE GENOMIC DNA]</scope>
    <source>
        <strain evidence="12 13">GI</strain>
    </source>
</reference>
<feature type="binding site" evidence="14">
    <location>
        <position position="78"/>
    </location>
    <ligand>
        <name>heme c</name>
        <dbReference type="ChEBI" id="CHEBI:61717"/>
        <label>1</label>
    </ligand>
</feature>
<feature type="binding site" description="axial binding residue" evidence="11">
    <location>
        <position position="130"/>
    </location>
    <ligand>
        <name>heme</name>
        <dbReference type="ChEBI" id="CHEBI:30413"/>
        <label>2</label>
    </ligand>
    <ligandPart>
        <name>Fe</name>
        <dbReference type="ChEBI" id="CHEBI:18248"/>
    </ligandPart>
</feature>
<feature type="binding site" evidence="14">
    <location>
        <position position="262"/>
    </location>
    <ligand>
        <name>heme c</name>
        <dbReference type="ChEBI" id="CHEBI:61717"/>
        <label>4</label>
        <note>covalent</note>
    </ligand>
</feature>
<feature type="binding site" evidence="14">
    <location>
        <position position="281"/>
    </location>
    <ligand>
        <name>heme c</name>
        <dbReference type="ChEBI" id="CHEBI:61717"/>
        <label>3</label>
    </ligand>
</feature>
<dbReference type="NCBIfam" id="NF040706">
    <property type="entry name" value="photo_cyt_PufC"/>
    <property type="match status" value="1"/>
</dbReference>
<feature type="binding site" description="covalent" evidence="10">
    <location>
        <position position="323"/>
    </location>
    <ligand>
        <name>heme</name>
        <dbReference type="ChEBI" id="CHEBI:30413"/>
        <label>4</label>
    </ligand>
</feature>
<proteinExistence type="evidence at protein level"/>
<feature type="binding site" description="axial binding residue" evidence="11">
    <location>
        <position position="111"/>
    </location>
    <ligand>
        <name>heme</name>
        <dbReference type="ChEBI" id="CHEBI:30413"/>
        <label>1</label>
    </ligand>
    <ligandPart>
        <name>Fe</name>
        <dbReference type="ChEBI" id="CHEBI:18248"/>
    </ligandPart>
</feature>
<feature type="binding site" description="covalent" evidence="10">
    <location>
        <position position="107"/>
    </location>
    <ligand>
        <name>heme</name>
        <dbReference type="ChEBI" id="CHEBI:30413"/>
        <label>1</label>
    </ligand>
</feature>
<evidence type="ECO:0000256" key="2">
    <source>
        <dbReference type="ARBA" id="ARBA00015978"/>
    </source>
</evidence>
<dbReference type="PDB" id="9J2F">
    <property type="method" value="EM"/>
    <property type="resolution" value="2.20 A"/>
    <property type="chains" value="C=1-354"/>
</dbReference>
<feature type="binding site" evidence="14">
    <location>
        <position position="94"/>
    </location>
    <ligand>
        <name>heme c</name>
        <dbReference type="ChEBI" id="CHEBI:61717"/>
        <label>1</label>
        <note>axial binding residue</note>
    </ligand>
    <ligandPart>
        <name>Fe</name>
        <dbReference type="ChEBI" id="CHEBI:18248"/>
    </ligandPart>
</feature>
<feature type="binding site" evidence="14">
    <location>
        <position position="323"/>
    </location>
    <ligand>
        <name>heme c</name>
        <dbReference type="ChEBI" id="CHEBI:61717"/>
        <label>3</label>
        <note>covalent</note>
    </ligand>
</feature>
<feature type="binding site" description="covalent" evidence="10">
    <location>
        <position position="110"/>
    </location>
    <ligand>
        <name>heme</name>
        <dbReference type="ChEBI" id="CHEBI:30413"/>
        <label>1</label>
    </ligand>
</feature>
<keyword evidence="13" id="KW-1185">Reference proteome</keyword>
<feature type="binding site" evidence="14">
    <location>
        <position position="265"/>
    </location>
    <ligand>
        <name>heme c</name>
        <dbReference type="ChEBI" id="CHEBI:61717"/>
        <label>4</label>
        <note>covalent</note>
    </ligand>
</feature>
<protein>
    <recommendedName>
        <fullName evidence="2 9">Photosynthetic reaction center cytochrome c subunit</fullName>
    </recommendedName>
</protein>
<feature type="binding site" evidence="14">
    <location>
        <position position="80"/>
    </location>
    <ligand>
        <name>heme c</name>
        <dbReference type="ChEBI" id="CHEBI:61717"/>
        <label>1</label>
    </ligand>
</feature>
<feature type="binding site" evidence="14">
    <location>
        <position position="124"/>
    </location>
    <ligand>
        <name>heme c</name>
        <dbReference type="ChEBI" id="CHEBI:61717"/>
        <label>1</label>
    </ligand>
</feature>
<keyword evidence="9" id="KW-0674">Reaction center</keyword>
<dbReference type="Pfam" id="PF02276">
    <property type="entry name" value="CytoC_RC"/>
    <property type="match status" value="1"/>
</dbReference>
<dbReference type="EMDB" id="EMD-61095"/>
<accession>A0A348FW74</accession>
<keyword evidence="4 9" id="KW-0602">Photosynthesis</keyword>
<evidence type="ECO:0000313" key="12">
    <source>
        <dbReference type="EMBL" id="BBF91557.1"/>
    </source>
</evidence>
<dbReference type="RefSeq" id="WP_126396869.1">
    <property type="nucleotide sequence ID" value="NZ_AP018907.1"/>
</dbReference>
<evidence type="ECO:0000256" key="6">
    <source>
        <dbReference type="ARBA" id="ARBA00022723"/>
    </source>
</evidence>
<evidence type="ECO:0000256" key="9">
    <source>
        <dbReference type="PIRNR" id="PIRNR000017"/>
    </source>
</evidence>
<feature type="binding site" evidence="14">
    <location>
        <position position="110"/>
    </location>
    <ligand>
        <name>heme c</name>
        <dbReference type="ChEBI" id="CHEBI:61717"/>
        <label>1</label>
        <note>covalent</note>
    </ligand>
</feature>
<dbReference type="SUPFAM" id="SSF48695">
    <property type="entry name" value="Multiheme cytochromes"/>
    <property type="match status" value="1"/>
</dbReference>
<dbReference type="SMR" id="A0A348FW74"/>
<feature type="binding site" description="covalent" evidence="10">
    <location>
        <position position="155"/>
    </location>
    <ligand>
        <name>heme</name>
        <dbReference type="ChEBI" id="CHEBI:30413"/>
        <label>2</label>
    </ligand>
</feature>
<feature type="binding site" evidence="14">
    <location>
        <position position="81"/>
    </location>
    <ligand>
        <name>heme c</name>
        <dbReference type="ChEBI" id="CHEBI:61717"/>
        <label>1</label>
    </ligand>
</feature>
<evidence type="ECO:0000256" key="10">
    <source>
        <dbReference type="PIRSR" id="PIRSR000017-1"/>
    </source>
</evidence>
<feature type="binding site" description="axial binding residue" evidence="11">
    <location>
        <position position="156"/>
    </location>
    <ligand>
        <name>heme</name>
        <dbReference type="ChEBI" id="CHEBI:30413"/>
        <label>2</label>
    </ligand>
    <ligandPart>
        <name>Fe</name>
        <dbReference type="ChEBI" id="CHEBI:18248"/>
    </ligandPart>
</feature>
<gene>
    <name evidence="12" type="ORF">BLTE_02420</name>
</gene>
<feature type="binding site" evidence="14">
    <location>
        <position position="128"/>
    </location>
    <ligand>
        <name>heme c</name>
        <dbReference type="ChEBI" id="CHEBI:61717"/>
        <label>1</label>
    </ligand>
</feature>
<dbReference type="GO" id="GO:0019684">
    <property type="term" value="P:photosynthesis, light reaction"/>
    <property type="evidence" value="ECO:0007669"/>
    <property type="project" value="InterPro"/>
</dbReference>
<keyword evidence="8 9" id="KW-0408">Iron</keyword>
<comment type="function">
    <text evidence="1 9">The reaction center of purple bacteria contains a tightly bound cytochrome molecule which re-reduces the photo oxidized primary electron donor.</text>
</comment>
<feature type="binding site" evidence="14">
    <location>
        <position position="107"/>
    </location>
    <ligand>
        <name>heme c</name>
        <dbReference type="ChEBI" id="CHEBI:61717"/>
        <label>1</label>
        <note>covalent</note>
    </ligand>
</feature>
<dbReference type="AlphaFoldDB" id="A0A348FW74"/>
<feature type="binding site" evidence="14">
    <location>
        <position position="148"/>
    </location>
    <ligand>
        <name>heme c</name>
        <dbReference type="ChEBI" id="CHEBI:61717"/>
        <label>3</label>
    </ligand>
</feature>
<feature type="binding site" evidence="14">
    <location>
        <position position="326"/>
    </location>
    <ligand>
        <name>heme c</name>
        <dbReference type="ChEBI" id="CHEBI:61717"/>
        <label>3</label>
        <note>covalent</note>
    </ligand>
</feature>
<dbReference type="KEGG" id="blag:BLTE_02420"/>
<dbReference type="InterPro" id="IPR036280">
    <property type="entry name" value="Multihaem_cyt_sf"/>
</dbReference>
<evidence type="ECO:0000256" key="5">
    <source>
        <dbReference type="ARBA" id="ARBA00022617"/>
    </source>
</evidence>
<feature type="binding site" evidence="14">
    <location>
        <position position="266"/>
    </location>
    <ligand>
        <name>heme c</name>
        <dbReference type="ChEBI" id="CHEBI:61717"/>
        <label>4</label>
        <note>axial binding residue</note>
    </ligand>
    <ligandPart>
        <name>Fe</name>
        <dbReference type="ChEBI" id="CHEBI:18248"/>
    </ligandPart>
</feature>
<dbReference type="CDD" id="cd09224">
    <property type="entry name" value="CytoC_RC"/>
    <property type="match status" value="1"/>
</dbReference>
<dbReference type="GO" id="GO:0005506">
    <property type="term" value="F:iron ion binding"/>
    <property type="evidence" value="ECO:0007669"/>
    <property type="project" value="InterPro"/>
</dbReference>
<feature type="binding site" description="covalent" evidence="10">
    <location>
        <position position="326"/>
    </location>
    <ligand>
        <name>heme</name>
        <dbReference type="ChEBI" id="CHEBI:30413"/>
        <label>4</label>
    </ligand>
</feature>
<feature type="binding site" description="covalent" evidence="10">
    <location>
        <position position="262"/>
    </location>
    <ligand>
        <name>heme</name>
        <dbReference type="ChEBI" id="CHEBI:30413"/>
        <label>3</label>
    </ligand>
</feature>
<feature type="binding site" description="axial binding residue" evidence="11">
    <location>
        <position position="94"/>
    </location>
    <ligand>
        <name>heme</name>
        <dbReference type="ChEBI" id="CHEBI:30413"/>
        <label>1</label>
    </ligand>
    <ligandPart>
        <name>Fe</name>
        <dbReference type="ChEBI" id="CHEBI:18248"/>
    </ligandPart>
</feature>
<keyword evidence="14" id="KW-0002">3D-structure</keyword>
<dbReference type="Gene3D" id="1.10.468.10">
    <property type="entry name" value="Photosynthetic Reaction Center, subunit C, domain 2"/>
    <property type="match status" value="2"/>
</dbReference>
<feature type="binding site" description="axial binding residue" evidence="11">
    <location>
        <position position="266"/>
    </location>
    <ligand>
        <name>heme</name>
        <dbReference type="ChEBI" id="CHEBI:30413"/>
        <label>3</label>
    </ligand>
    <ligandPart>
        <name>Fe</name>
        <dbReference type="ChEBI" id="CHEBI:18248"/>
    </ligandPart>
</feature>
<name>A0A348FW74_9HYPH</name>
<feature type="binding site" evidence="14">
    <location>
        <position position="122"/>
    </location>
    <ligand>
        <name>heme c</name>
        <dbReference type="ChEBI" id="CHEBI:61717"/>
        <label>2</label>
    </ligand>
</feature>
<feature type="binding site" evidence="14">
    <location>
        <position position="156"/>
    </location>
    <ligand>
        <name>heme c</name>
        <dbReference type="ChEBI" id="CHEBI:61717"/>
        <label>2</label>
        <note>axial binding residue</note>
    </ligand>
    <ligandPart>
        <name>Fe</name>
        <dbReference type="ChEBI" id="CHEBI:18248"/>
    </ligandPart>
</feature>
<dbReference type="InterPro" id="IPR023119">
    <property type="entry name" value="Multihaem_cyt_PRC_cyt_su-like"/>
</dbReference>
<feature type="binding site" evidence="14">
    <location>
        <position position="82"/>
    </location>
    <ligand>
        <name>heme c</name>
        <dbReference type="ChEBI" id="CHEBI:61717"/>
        <label>1</label>
    </ligand>
</feature>
<evidence type="ECO:0000256" key="3">
    <source>
        <dbReference type="ARBA" id="ARBA00022448"/>
    </source>
</evidence>
<dbReference type="InterPro" id="IPR003158">
    <property type="entry name" value="Photosyn_RC_cyt_c-su"/>
</dbReference>
<feature type="binding site" evidence="14">
    <location>
        <position position="144"/>
    </location>
    <ligand>
        <name>heme c</name>
        <dbReference type="ChEBI" id="CHEBI:61717"/>
        <label>3</label>
        <note>axial binding residue</note>
    </ligand>
    <ligandPart>
        <name>Fe</name>
        <dbReference type="ChEBI" id="CHEBI:18248"/>
    </ligandPart>
</feature>
<evidence type="ECO:0000256" key="7">
    <source>
        <dbReference type="ARBA" id="ARBA00022982"/>
    </source>
</evidence>
<feature type="binding site" description="axial binding residue" evidence="11">
    <location>
        <position position="251"/>
    </location>
    <ligand>
        <name>heme</name>
        <dbReference type="ChEBI" id="CHEBI:30413"/>
        <label>3</label>
    </ligand>
    <ligandPart>
        <name>Fe</name>
        <dbReference type="ChEBI" id="CHEBI:18248"/>
    </ligandPart>
</feature>
<feature type="binding site" description="covalent" evidence="10">
    <location>
        <position position="152"/>
    </location>
    <ligand>
        <name>heme</name>
        <dbReference type="ChEBI" id="CHEBI:30413"/>
        <label>2</label>
    </ligand>
</feature>
<feature type="binding site" evidence="14">
    <location>
        <position position="327"/>
    </location>
    <ligand>
        <name>heme c</name>
        <dbReference type="ChEBI" id="CHEBI:61717"/>
        <label>3</label>
        <note>axial binding residue</note>
    </ligand>
    <ligandPart>
        <name>Fe</name>
        <dbReference type="ChEBI" id="CHEBI:18248"/>
    </ligandPart>
</feature>
<dbReference type="PIRSF" id="PIRSF000017">
    <property type="entry name" value="RC_cytochrome"/>
    <property type="match status" value="1"/>
</dbReference>
<evidence type="ECO:0000256" key="11">
    <source>
        <dbReference type="PIRSR" id="PIRSR000017-2"/>
    </source>
</evidence>
<feature type="binding site" description="covalent" evidence="10">
    <location>
        <position position="265"/>
    </location>
    <ligand>
        <name>heme</name>
        <dbReference type="ChEBI" id="CHEBI:30413"/>
        <label>3</label>
    </ligand>
</feature>
<keyword evidence="3 9" id="KW-0813">Transport</keyword>
<feature type="binding site" evidence="14">
    <location>
        <position position="111"/>
    </location>
    <ligand>
        <name>heme c</name>
        <dbReference type="ChEBI" id="CHEBI:61717"/>
        <label>1</label>
        <note>axial binding residue</note>
    </ligand>
    <ligandPart>
        <name>Fe</name>
        <dbReference type="ChEBI" id="CHEBI:18248"/>
    </ligandPart>
</feature>
<feature type="binding site" description="axial binding residue" evidence="11">
    <location>
        <position position="144"/>
    </location>
    <ligand>
        <name>heme</name>
        <dbReference type="ChEBI" id="CHEBI:30413"/>
        <label>4</label>
    </ligand>
    <ligandPart>
        <name>Fe</name>
        <dbReference type="ChEBI" id="CHEBI:18248"/>
    </ligandPart>
</feature>
<feature type="binding site" evidence="14">
    <location>
        <position position="187"/>
    </location>
    <ligand>
        <name>Mg(2+)</name>
        <dbReference type="ChEBI" id="CHEBI:18420"/>
    </ligand>
</feature>
<evidence type="ECO:0007829" key="14">
    <source>
        <dbReference type="PDB" id="9J2F"/>
    </source>
</evidence>
<dbReference type="EMBL" id="AP018907">
    <property type="protein sequence ID" value="BBF91557.1"/>
    <property type="molecule type" value="Genomic_DNA"/>
</dbReference>
<evidence type="ECO:0000256" key="8">
    <source>
        <dbReference type="ARBA" id="ARBA00023004"/>
    </source>
</evidence>
<sequence length="354" mass="39130">MKHMIAKSVATVALASLVSGCFEPPPAISTQTGFRGLSMGEVLHPATVAAKKERDAQYPPALPAVKAEGQPVSKVYKNVKVLGDLTEPEFLRTMTAMTEWVSPKEGCTYCHDEADLSSEAKYPFKVARRMLEMTRHINTDWTSHVAQTGVTCYTCHRGRPVPPYIRYLEPRLPLDNAIKPTFVEADNSGHVVRLAKNTAYSALNYDPFAMFLANDKREIRFVPQTALPPVGVSRGMERRPLSDAYATFALMMFISDAIGTNCTFCHNPQTFESWGNKSTPQRAIAWQGIKMTRDLNMNFLSPLKPVYPANRLGAQGEAPMADCRTCHQGVTKPLFGASRMKDYPELGPVKAAAK</sequence>
<keyword evidence="7 9" id="KW-0249">Electron transport</keyword>
<dbReference type="GO" id="GO:0009055">
    <property type="term" value="F:electron transfer activity"/>
    <property type="evidence" value="ECO:0007669"/>
    <property type="project" value="InterPro"/>
</dbReference>
<evidence type="ECO:0000256" key="1">
    <source>
        <dbReference type="ARBA" id="ARBA00003196"/>
    </source>
</evidence>
<comment type="PTM">
    <text evidence="9 10">Binds 4 heme groups per subunit.</text>
</comment>
<feature type="binding site" evidence="14">
    <location>
        <position position="130"/>
    </location>
    <ligand>
        <name>heme c</name>
        <dbReference type="ChEBI" id="CHEBI:61717"/>
        <label>2</label>
        <note>axial binding residue</note>
    </ligand>
    <ligandPart>
        <name>Fe</name>
        <dbReference type="ChEBI" id="CHEBI:18248"/>
    </ligandPart>
</feature>
<feature type="binding site" evidence="14">
    <location>
        <position position="251"/>
    </location>
    <ligand>
        <name>heme c</name>
        <dbReference type="ChEBI" id="CHEBI:61717"/>
        <label>4</label>
        <note>axial binding residue</note>
    </ligand>
    <ligandPart>
        <name>Fe</name>
        <dbReference type="ChEBI" id="CHEBI:18248"/>
    </ligandPart>
</feature>
<dbReference type="GO" id="GO:0020037">
    <property type="term" value="F:heme binding"/>
    <property type="evidence" value="ECO:0007669"/>
    <property type="project" value="InterPro"/>
</dbReference>
<dbReference type="Proteomes" id="UP000266934">
    <property type="component" value="Chromosome"/>
</dbReference>
<dbReference type="OrthoDB" id="9813732at2"/>
<keyword evidence="6 9" id="KW-0479">Metal-binding</keyword>
<feature type="binding site" evidence="14">
    <location>
        <position position="186"/>
    </location>
    <ligand>
        <name>Mg(2+)</name>
        <dbReference type="ChEBI" id="CHEBI:18420"/>
    </ligand>
</feature>
<feature type="binding site" evidence="14">
    <location>
        <position position="77"/>
    </location>
    <ligand>
        <name>heme c</name>
        <dbReference type="ChEBI" id="CHEBI:61717"/>
        <label>1</label>
    </ligand>
</feature>
<evidence type="ECO:0000256" key="4">
    <source>
        <dbReference type="ARBA" id="ARBA00022531"/>
    </source>
</evidence>
<evidence type="ECO:0000313" key="13">
    <source>
        <dbReference type="Proteomes" id="UP000266934"/>
    </source>
</evidence>
<feature type="binding site" evidence="14">
    <location>
        <position position="220"/>
    </location>
    <ligand>
        <name>heme c</name>
        <dbReference type="ChEBI" id="CHEBI:61717"/>
        <label>4</label>
    </ligand>
</feature>
<reference evidence="14" key="2">
    <citation type="journal article" date="2025" name="Biochemistry">
        <title>The Thermal-Stable LH1-RC Complex of a Hot Spring Purple Bacterium Powers Photosynthesis with Extremely Low-Energy Near-Infrared Light.</title>
        <authorList>
            <person name="Kimura Y."/>
            <person name="Kanno R."/>
            <person name="Mori K."/>
            <person name="Matsuda Y."/>
            <person name="Seto R."/>
            <person name="Takenaka S."/>
            <person name="Mino H."/>
            <person name="Ohkubo T."/>
            <person name="Honda M."/>
            <person name="Sasaki Y.C."/>
            <person name="Kishikawa J.I."/>
            <person name="Mitsuoka K."/>
            <person name="Mio K."/>
            <person name="Hall M."/>
            <person name="Purba E.R."/>
            <person name="Mochizuki T."/>
            <person name="Mizoguchi A."/>
            <person name="Humbel B.M."/>
            <person name="Madigan M.T."/>
            <person name="Wang-Otomo Z.Y."/>
            <person name="Tani K."/>
        </authorList>
    </citation>
    <scope>STRUCTURE BY ELECTRON MICROSCOPY (2.20 ANGSTROMS) IN COMPLEX WITH MG(2+) AND HEME C</scope>
</reference>
<dbReference type="GO" id="GO:0030077">
    <property type="term" value="C:plasma membrane light-harvesting complex"/>
    <property type="evidence" value="ECO:0007669"/>
    <property type="project" value="InterPro"/>
</dbReference>
<feature type="binding site" evidence="14">
    <location>
        <position position="311"/>
    </location>
    <ligand>
        <name>heme c</name>
        <dbReference type="ChEBI" id="CHEBI:61717"/>
        <label>2</label>
    </ligand>
</feature>
<feature type="binding site" evidence="14">
    <location>
        <position position="152"/>
    </location>
    <ligand>
        <name>heme c</name>
        <dbReference type="ChEBI" id="CHEBI:61717"/>
        <label>2</label>
        <note>covalent</note>
    </ligand>
</feature>
<keyword evidence="5 9" id="KW-0349">Heme</keyword>
<feature type="binding site" evidence="14">
    <location>
        <position position="109"/>
    </location>
    <ligand>
        <name>heme c</name>
        <dbReference type="ChEBI" id="CHEBI:61717"/>
        <label>2</label>
    </ligand>
</feature>
<dbReference type="PROSITE" id="PS51257">
    <property type="entry name" value="PROKAR_LIPOPROTEIN"/>
    <property type="match status" value="1"/>
</dbReference>
<organism evidence="12 13">
    <name type="scientific">Blastochloris tepida</name>
    <dbReference type="NCBI Taxonomy" id="2233851"/>
    <lineage>
        <taxon>Bacteria</taxon>
        <taxon>Pseudomonadati</taxon>
        <taxon>Pseudomonadota</taxon>
        <taxon>Alphaproteobacteria</taxon>
        <taxon>Hyphomicrobiales</taxon>
        <taxon>Blastochloridaceae</taxon>
        <taxon>Blastochloris</taxon>
    </lineage>
</organism>
<feature type="binding site" description="axial binding residue" evidence="11">
    <location>
        <position position="327"/>
    </location>
    <ligand>
        <name>heme</name>
        <dbReference type="ChEBI" id="CHEBI:30413"/>
        <label>4</label>
    </ligand>
    <ligandPart>
        <name>Fe</name>
        <dbReference type="ChEBI" id="CHEBI:18248"/>
    </ligandPart>
</feature>
<feature type="binding site" evidence="14">
    <location>
        <position position="222"/>
    </location>
    <ligand>
        <name>heme c</name>
        <dbReference type="ChEBI" id="CHEBI:61717"/>
        <label>4</label>
    </ligand>
</feature>